<feature type="domain" description="EAL" evidence="3">
    <location>
        <begin position="429"/>
        <end position="683"/>
    </location>
</feature>
<feature type="domain" description="GGDEF" evidence="4">
    <location>
        <begin position="287"/>
        <end position="420"/>
    </location>
</feature>
<dbReference type="NCBIfam" id="TIGR00229">
    <property type="entry name" value="sensory_box"/>
    <property type="match status" value="2"/>
</dbReference>
<evidence type="ECO:0000259" key="2">
    <source>
        <dbReference type="PROSITE" id="PS50113"/>
    </source>
</evidence>
<dbReference type="Proteomes" id="UP001597520">
    <property type="component" value="Unassembled WGS sequence"/>
</dbReference>
<dbReference type="InterPro" id="IPR001633">
    <property type="entry name" value="EAL_dom"/>
</dbReference>
<evidence type="ECO:0000259" key="3">
    <source>
        <dbReference type="PROSITE" id="PS50883"/>
    </source>
</evidence>
<dbReference type="PANTHER" id="PTHR44757">
    <property type="entry name" value="DIGUANYLATE CYCLASE DGCP"/>
    <property type="match status" value="1"/>
</dbReference>
<dbReference type="NCBIfam" id="TIGR00254">
    <property type="entry name" value="GGDEF"/>
    <property type="match status" value="1"/>
</dbReference>
<feature type="domain" description="PAS" evidence="1">
    <location>
        <begin position="131"/>
        <end position="176"/>
    </location>
</feature>
<dbReference type="PROSITE" id="PS50883">
    <property type="entry name" value="EAL"/>
    <property type="match status" value="1"/>
</dbReference>
<dbReference type="Pfam" id="PF00990">
    <property type="entry name" value="GGDEF"/>
    <property type="match status" value="1"/>
</dbReference>
<dbReference type="SMART" id="SM00091">
    <property type="entry name" value="PAS"/>
    <property type="match status" value="2"/>
</dbReference>
<dbReference type="CDD" id="cd01948">
    <property type="entry name" value="EAL"/>
    <property type="match status" value="1"/>
</dbReference>
<dbReference type="InterPro" id="IPR000014">
    <property type="entry name" value="PAS"/>
</dbReference>
<evidence type="ECO:0000259" key="1">
    <source>
        <dbReference type="PROSITE" id="PS50112"/>
    </source>
</evidence>
<dbReference type="PROSITE" id="PS50112">
    <property type="entry name" value="PAS"/>
    <property type="match status" value="1"/>
</dbReference>
<evidence type="ECO:0000313" key="5">
    <source>
        <dbReference type="EMBL" id="MFD2706706.1"/>
    </source>
</evidence>
<comment type="caution">
    <text evidence="5">The sequence shown here is derived from an EMBL/GenBank/DDBJ whole genome shotgun (WGS) entry which is preliminary data.</text>
</comment>
<sequence>MIEDIMQESKGNGSSRQGIYIIEDGHMTYCSEDVAAMLGAEQSTLEHASFLPVIRESVEKEKAEEFQKLMEGRHRRIHFYTEACTGSRGPISMELYAQLVEDGSSRKIMGFMVDVTEKQQIETKLQDTLKDLADMKYALDQSSIVAITDRQGRITYVNDKFCEISGYTREELIGNTHRVVNSGGHDREFFKEMWRTIGSGNVWQGEFRNQAKDGSYYWVETTIVPVKDETGKPYQYLAIRNDITDNKKNEETIRHMAYYDHLTGLANRRLFDETLHSKVETAKAQEEMFGMMLIDLDGFKYINDTLGHLVGDKLLVEVAQRLDRIAGDHGFTARIGGDEFAVILEEMQNVEELRTLAEAILSGFQEAFLVDDYELNVTGSIGASVYPESGRDAVTMTRHADLAMYRVKGEQKNEYRLYSAEADEETEHLFSLQNDLDEALEKDQFYMVYQPRVNPADGTIHSMEALLRWDHPEYGSISPGEFLPLAEKTTWINDIGDWVMRAVSCQIRLWQQKGLEPVPVSLNLSANQLLQTNVVPHFLSIFQEYNVLPGWLELEITESMLIENESTARDILGSLQEHGVRIALDDFGTGYSALSYLQKFPVDTLKLDRSLVQGVSEEAGYQPIADTVVYLGHSLGMNVVAEGVECDKECRALRSLGIDEIQGFYFSRPLWTEEVYPLLVSGIIPAPTQT</sequence>
<dbReference type="PROSITE" id="PS50113">
    <property type="entry name" value="PAC"/>
    <property type="match status" value="2"/>
</dbReference>
<organism evidence="5 6">
    <name type="scientific">Salibacterium lacus</name>
    <dbReference type="NCBI Taxonomy" id="1898109"/>
    <lineage>
        <taxon>Bacteria</taxon>
        <taxon>Bacillati</taxon>
        <taxon>Bacillota</taxon>
        <taxon>Bacilli</taxon>
        <taxon>Bacillales</taxon>
        <taxon>Bacillaceae</taxon>
    </lineage>
</organism>
<dbReference type="Gene3D" id="3.30.70.270">
    <property type="match status" value="1"/>
</dbReference>
<dbReference type="InterPro" id="IPR029787">
    <property type="entry name" value="Nucleotide_cyclase"/>
</dbReference>
<protein>
    <submittedName>
        <fullName evidence="5">Bifunctional diguanylate cyclase/phosphodiesterase</fullName>
    </submittedName>
</protein>
<dbReference type="InterPro" id="IPR035919">
    <property type="entry name" value="EAL_sf"/>
</dbReference>
<dbReference type="SUPFAM" id="SSF141868">
    <property type="entry name" value="EAL domain-like"/>
    <property type="match status" value="1"/>
</dbReference>
<dbReference type="RefSeq" id="WP_380714007.1">
    <property type="nucleotide sequence ID" value="NZ_JBHUML010000005.1"/>
</dbReference>
<dbReference type="PROSITE" id="PS50887">
    <property type="entry name" value="GGDEF"/>
    <property type="match status" value="1"/>
</dbReference>
<dbReference type="InterPro" id="IPR043128">
    <property type="entry name" value="Rev_trsase/Diguanyl_cyclase"/>
</dbReference>
<dbReference type="Gene3D" id="3.20.20.450">
    <property type="entry name" value="EAL domain"/>
    <property type="match status" value="1"/>
</dbReference>
<dbReference type="SMART" id="SM00086">
    <property type="entry name" value="PAC"/>
    <property type="match status" value="2"/>
</dbReference>
<dbReference type="EMBL" id="JBHUML010000005">
    <property type="protein sequence ID" value="MFD2706706.1"/>
    <property type="molecule type" value="Genomic_DNA"/>
</dbReference>
<feature type="domain" description="PAC" evidence="2">
    <location>
        <begin position="73"/>
        <end position="127"/>
    </location>
</feature>
<dbReference type="InterPro" id="IPR001610">
    <property type="entry name" value="PAC"/>
</dbReference>
<dbReference type="PANTHER" id="PTHR44757:SF2">
    <property type="entry name" value="BIOFILM ARCHITECTURE MAINTENANCE PROTEIN MBAA"/>
    <property type="match status" value="1"/>
</dbReference>
<dbReference type="InterPro" id="IPR035965">
    <property type="entry name" value="PAS-like_dom_sf"/>
</dbReference>
<dbReference type="SMART" id="SM00267">
    <property type="entry name" value="GGDEF"/>
    <property type="match status" value="1"/>
</dbReference>
<keyword evidence="6" id="KW-1185">Reference proteome</keyword>
<dbReference type="Gene3D" id="3.30.450.20">
    <property type="entry name" value="PAS domain"/>
    <property type="match status" value="2"/>
</dbReference>
<accession>A0ABW5T3W1</accession>
<proteinExistence type="predicted"/>
<dbReference type="CDD" id="cd01949">
    <property type="entry name" value="GGDEF"/>
    <property type="match status" value="1"/>
</dbReference>
<reference evidence="6" key="1">
    <citation type="journal article" date="2019" name="Int. J. Syst. Evol. Microbiol.">
        <title>The Global Catalogue of Microorganisms (GCM) 10K type strain sequencing project: providing services to taxonomists for standard genome sequencing and annotation.</title>
        <authorList>
            <consortium name="The Broad Institute Genomics Platform"/>
            <consortium name="The Broad Institute Genome Sequencing Center for Infectious Disease"/>
            <person name="Wu L."/>
            <person name="Ma J."/>
        </authorList>
    </citation>
    <scope>NUCLEOTIDE SEQUENCE [LARGE SCALE GENOMIC DNA]</scope>
    <source>
        <strain evidence="6">KCTC 33792</strain>
    </source>
</reference>
<dbReference type="InterPro" id="IPR000700">
    <property type="entry name" value="PAS-assoc_C"/>
</dbReference>
<dbReference type="InterPro" id="IPR052155">
    <property type="entry name" value="Biofilm_reg_signaling"/>
</dbReference>
<dbReference type="Pfam" id="PF00563">
    <property type="entry name" value="EAL"/>
    <property type="match status" value="1"/>
</dbReference>
<evidence type="ECO:0000313" key="6">
    <source>
        <dbReference type="Proteomes" id="UP001597520"/>
    </source>
</evidence>
<feature type="domain" description="PAC" evidence="2">
    <location>
        <begin position="203"/>
        <end position="255"/>
    </location>
</feature>
<dbReference type="SUPFAM" id="SSF55785">
    <property type="entry name" value="PYP-like sensor domain (PAS domain)"/>
    <property type="match status" value="2"/>
</dbReference>
<dbReference type="SMART" id="SM00052">
    <property type="entry name" value="EAL"/>
    <property type="match status" value="1"/>
</dbReference>
<dbReference type="SUPFAM" id="SSF55073">
    <property type="entry name" value="Nucleotide cyclase"/>
    <property type="match status" value="1"/>
</dbReference>
<evidence type="ECO:0000259" key="4">
    <source>
        <dbReference type="PROSITE" id="PS50887"/>
    </source>
</evidence>
<dbReference type="InterPro" id="IPR000160">
    <property type="entry name" value="GGDEF_dom"/>
</dbReference>
<dbReference type="Pfam" id="PF13426">
    <property type="entry name" value="PAS_9"/>
    <property type="match status" value="2"/>
</dbReference>
<dbReference type="CDD" id="cd00130">
    <property type="entry name" value="PAS"/>
    <property type="match status" value="1"/>
</dbReference>
<gene>
    <name evidence="5" type="ORF">ACFSUB_14665</name>
</gene>
<name>A0ABW5T3W1_9BACI</name>